<reference evidence="2 3" key="1">
    <citation type="submission" date="2024-08" db="EMBL/GenBank/DDBJ databases">
        <authorList>
            <person name="Cucini C."/>
            <person name="Frati F."/>
        </authorList>
    </citation>
    <scope>NUCLEOTIDE SEQUENCE [LARGE SCALE GENOMIC DNA]</scope>
</reference>
<sequence length="904" mass="104520">MSSIQIIFGLLFPISIITIHGSSLKQQTYHISPINKTSKGSSLLDYYRKHDRKNEPQSDLKLNVQTAFPDIQIEQILSTFTSTNCYVSISNFRFVNINPGFQPVAIRAPELSELSGGRFHLQKFPSWMPKDFHRLGNVTVPIFPEVFECSSFRHLILTSDMICLQVDFFQYSTQIRPWNCWIDISLYPPNIPKIEDYPEPLDIDSVDNYRKALIYHRVPAVKVFVNYDTNQYSSTNILRRWVNKIGGFDSTYNSAVNMVFLLVRVKASETKDIGIFYAKINSVEAVKICYYCFVFFHKYKEYHRIFGVRMEAIYTNKKLSIELLSEAYHPNPDELLHWHIAKNFGTAYKPSETIGFYLFLCKKYPKLGFFDSSIQSETEKLAYAYATVLLSIMKNATYYSGALNGPAGAGGYNCDPKTESKTPGHTYGFHSVFSLETDIFTRFTPYGRAVYIPIHLGALTFVSCGRRQLQSIPFSELVNVYDNSVWVCGVITLLVLMYILNRLIDSSNRQLCSFFSQSLPLIKVLVEQGDPFPAAMLRNYRITPVIAVFLLVGIVLSNGYKNTNVYNMIAPRKPVPYIYFHELTNDNFTIYSRTAAERFSWYDWEIPRSSNIKITRNEFYERNIRDRFFVMSEIYMLWGNADSELRKRRSKPYTKSEIESINLLNIVDEHSAMHPNLSQVFRRRVEEVEALNPVPKFSFPNVTSKLSKSFWREQNDVLDKFISKCDRRALVLPNYLCWEYARSLKKLGYPDVYVGDETYTNPTYVFSLTGLVPPFVVTRLSAIQEAGIWGRFSALFDDKSRINDTLWNGVLEKPTLEGNVLLIFSVWSIGEVVAVLCFFCEIWRILRSCLYVTFNLLKQKLRDIKRNCKGPNKCSFISHLIRARNLVLVFCSKGQSRELEQINE</sequence>
<protein>
    <submittedName>
        <fullName evidence="2">Uncharacterized protein</fullName>
    </submittedName>
</protein>
<name>A0ABP1R7C7_9HEXA</name>
<comment type="caution">
    <text evidence="2">The sequence shown here is derived from an EMBL/GenBank/DDBJ whole genome shotgun (WGS) entry which is preliminary data.</text>
</comment>
<keyword evidence="1" id="KW-0732">Signal</keyword>
<proteinExistence type="predicted"/>
<feature type="chain" id="PRO_5046767908" evidence="1">
    <location>
        <begin position="22"/>
        <end position="904"/>
    </location>
</feature>
<evidence type="ECO:0000256" key="1">
    <source>
        <dbReference type="SAM" id="SignalP"/>
    </source>
</evidence>
<evidence type="ECO:0000313" key="2">
    <source>
        <dbReference type="EMBL" id="CAL8122056.1"/>
    </source>
</evidence>
<feature type="signal peptide" evidence="1">
    <location>
        <begin position="1"/>
        <end position="21"/>
    </location>
</feature>
<dbReference type="Proteomes" id="UP001642540">
    <property type="component" value="Unassembled WGS sequence"/>
</dbReference>
<organism evidence="2 3">
    <name type="scientific">Orchesella dallaii</name>
    <dbReference type="NCBI Taxonomy" id="48710"/>
    <lineage>
        <taxon>Eukaryota</taxon>
        <taxon>Metazoa</taxon>
        <taxon>Ecdysozoa</taxon>
        <taxon>Arthropoda</taxon>
        <taxon>Hexapoda</taxon>
        <taxon>Collembola</taxon>
        <taxon>Entomobryomorpha</taxon>
        <taxon>Entomobryoidea</taxon>
        <taxon>Orchesellidae</taxon>
        <taxon>Orchesellinae</taxon>
        <taxon>Orchesella</taxon>
    </lineage>
</organism>
<gene>
    <name evidence="2" type="ORF">ODALV1_LOCUS19655</name>
</gene>
<evidence type="ECO:0000313" key="3">
    <source>
        <dbReference type="Proteomes" id="UP001642540"/>
    </source>
</evidence>
<accession>A0ABP1R7C7</accession>
<dbReference type="EMBL" id="CAXLJM020000067">
    <property type="protein sequence ID" value="CAL8122056.1"/>
    <property type="molecule type" value="Genomic_DNA"/>
</dbReference>
<keyword evidence="3" id="KW-1185">Reference proteome</keyword>